<dbReference type="AlphaFoldDB" id="A0A936NCT8"/>
<dbReference type="InterPro" id="IPR001100">
    <property type="entry name" value="Pyr_nuc-diS_OxRdtase"/>
</dbReference>
<feature type="binding site" evidence="6">
    <location>
        <begin position="141"/>
        <end position="143"/>
    </location>
    <ligand>
        <name>FAD</name>
        <dbReference type="ChEBI" id="CHEBI:57692"/>
    </ligand>
</feature>
<dbReference type="PRINTS" id="PR00411">
    <property type="entry name" value="PNDRDTASEI"/>
</dbReference>
<sequence length="455" mass="47639">MPLRFVIIGGGPAGVAAATYSARLGAEVTVIERDVLGGAAQLWDCIPSKAMIATGATFNQVTEAGSMGVGVGDSVVHLDSVRDRIESITSSLVRTNWTLLESQHVNVIEGTGRLVDPHTVVATLADGSEETIEADAILVSTGSRPRIPDWAEPDGVRVLTTRHAYPPPELPEHLIVIGSGVTGVEFVHMFSSFGSEVTLIVSRQQVLPQKDPEVAAALETDFLGRGVHLMKGARAVGIDRGEDGSVTVRCDDGRSATGSHTLLAIGSIPNTENVGLVEAGVAMDGLWPKELDHHLRTNIPNIYLAGDVSGKLPLASVASMQGKKIAEHVMGLHIVEHRHLDYDKAASAIFTEPEIADVGLAEADAFAEGRKVRVTKVPFATTSKALINNDARGFVKIISDPATGVVLGGSIVGRHAAELISVLAVAVTAGLRVSDLADSLLVHPALAEALAEAAE</sequence>
<proteinExistence type="inferred from homology"/>
<keyword evidence="3 6" id="KW-0274">FAD</keyword>
<gene>
    <name evidence="9" type="ORF">IPN02_14235</name>
</gene>
<feature type="domain" description="Pyridine nucleotide-disulphide oxidoreductase dimerisation" evidence="7">
    <location>
        <begin position="346"/>
        <end position="454"/>
    </location>
</feature>
<dbReference type="InterPro" id="IPR023753">
    <property type="entry name" value="FAD/NAD-binding_dom"/>
</dbReference>
<keyword evidence="6" id="KW-0547">Nucleotide-binding</keyword>
<evidence type="ECO:0000259" key="8">
    <source>
        <dbReference type="Pfam" id="PF07992"/>
    </source>
</evidence>
<evidence type="ECO:0000256" key="1">
    <source>
        <dbReference type="ARBA" id="ARBA00007532"/>
    </source>
</evidence>
<dbReference type="EMBL" id="JADJZA010000007">
    <property type="protein sequence ID" value="MBK9297962.1"/>
    <property type="molecule type" value="Genomic_DNA"/>
</dbReference>
<evidence type="ECO:0000256" key="5">
    <source>
        <dbReference type="PIRSR" id="PIRSR000350-2"/>
    </source>
</evidence>
<dbReference type="Proteomes" id="UP000727993">
    <property type="component" value="Unassembled WGS sequence"/>
</dbReference>
<dbReference type="Gene3D" id="3.30.390.30">
    <property type="match status" value="1"/>
</dbReference>
<evidence type="ECO:0000313" key="9">
    <source>
        <dbReference type="EMBL" id="MBK9297962.1"/>
    </source>
</evidence>
<feature type="binding site" evidence="6">
    <location>
        <position position="307"/>
    </location>
    <ligand>
        <name>FAD</name>
        <dbReference type="ChEBI" id="CHEBI:57692"/>
    </ligand>
</feature>
<evidence type="ECO:0000256" key="4">
    <source>
        <dbReference type="ARBA" id="ARBA00023002"/>
    </source>
</evidence>
<dbReference type="SUPFAM" id="SSF55424">
    <property type="entry name" value="FAD/NAD-linked reductases, dimerisation (C-terminal) domain"/>
    <property type="match status" value="1"/>
</dbReference>
<dbReference type="GO" id="GO:0003955">
    <property type="term" value="F:NAD(P)H dehydrogenase (quinone) activity"/>
    <property type="evidence" value="ECO:0007669"/>
    <property type="project" value="TreeGrafter"/>
</dbReference>
<dbReference type="InterPro" id="IPR016156">
    <property type="entry name" value="FAD/NAD-linked_Rdtase_dimer_sf"/>
</dbReference>
<evidence type="ECO:0000256" key="6">
    <source>
        <dbReference type="PIRSR" id="PIRSR000350-3"/>
    </source>
</evidence>
<dbReference type="SUPFAM" id="SSF51905">
    <property type="entry name" value="FAD/NAD(P)-binding domain"/>
    <property type="match status" value="1"/>
</dbReference>
<dbReference type="PANTHER" id="PTHR43014:SF1">
    <property type="entry name" value="NAD(P)H DEHYDROGENASE (QUINONE)"/>
    <property type="match status" value="1"/>
</dbReference>
<keyword evidence="6" id="KW-0520">NAD</keyword>
<feature type="active site" description="Proton acceptor" evidence="5">
    <location>
        <position position="443"/>
    </location>
</feature>
<keyword evidence="2" id="KW-0285">Flavoprotein</keyword>
<dbReference type="PIRSF" id="PIRSF000350">
    <property type="entry name" value="Mercury_reductase_MerA"/>
    <property type="match status" value="1"/>
</dbReference>
<comment type="similarity">
    <text evidence="1">Belongs to the class-I pyridine nucleotide-disulfide oxidoreductase family.</text>
</comment>
<dbReference type="PRINTS" id="PR00368">
    <property type="entry name" value="FADPNR"/>
</dbReference>
<feature type="binding site" evidence="6">
    <location>
        <position position="266"/>
    </location>
    <ligand>
        <name>NAD(+)</name>
        <dbReference type="ChEBI" id="CHEBI:57540"/>
    </ligand>
</feature>
<accession>A0A936NCT8</accession>
<dbReference type="FunFam" id="3.30.390.30:FF:000001">
    <property type="entry name" value="Dihydrolipoyl dehydrogenase"/>
    <property type="match status" value="1"/>
</dbReference>
<dbReference type="Pfam" id="PF07992">
    <property type="entry name" value="Pyr_redox_2"/>
    <property type="match status" value="1"/>
</dbReference>
<dbReference type="PANTHER" id="PTHR43014">
    <property type="entry name" value="MERCURIC REDUCTASE"/>
    <property type="match status" value="1"/>
</dbReference>
<comment type="cofactor">
    <cofactor evidence="6">
        <name>FAD</name>
        <dbReference type="ChEBI" id="CHEBI:57692"/>
    </cofactor>
    <text evidence="6">Binds 1 FAD per subunit.</text>
</comment>
<reference evidence="9 10" key="1">
    <citation type="submission" date="2020-10" db="EMBL/GenBank/DDBJ databases">
        <title>Connecting structure to function with the recovery of over 1000 high-quality activated sludge metagenome-assembled genomes encoding full-length rRNA genes using long-read sequencing.</title>
        <authorList>
            <person name="Singleton C.M."/>
            <person name="Petriglieri F."/>
            <person name="Kristensen J.M."/>
            <person name="Kirkegaard R.H."/>
            <person name="Michaelsen T.Y."/>
            <person name="Andersen M.H."/>
            <person name="Karst S.M."/>
            <person name="Dueholm M.S."/>
            <person name="Nielsen P.H."/>
            <person name="Albertsen M."/>
        </authorList>
    </citation>
    <scope>NUCLEOTIDE SEQUENCE [LARGE SCALE GENOMIC DNA]</scope>
    <source>
        <strain evidence="9">Lyne_18-Q3-R50-59_MAXAC.006</strain>
    </source>
</reference>
<feature type="binding site" evidence="6">
    <location>
        <position position="49"/>
    </location>
    <ligand>
        <name>FAD</name>
        <dbReference type="ChEBI" id="CHEBI:57692"/>
    </ligand>
</feature>
<feature type="domain" description="FAD/NAD(P)-binding" evidence="8">
    <location>
        <begin position="5"/>
        <end position="322"/>
    </location>
</feature>
<protein>
    <submittedName>
        <fullName evidence="9">FAD-dependent oxidoreductase</fullName>
    </submittedName>
</protein>
<dbReference type="InterPro" id="IPR004099">
    <property type="entry name" value="Pyr_nucl-diS_OxRdtase_dimer"/>
</dbReference>
<evidence type="ECO:0000256" key="2">
    <source>
        <dbReference type="ARBA" id="ARBA00022630"/>
    </source>
</evidence>
<dbReference type="Pfam" id="PF02852">
    <property type="entry name" value="Pyr_redox_dim"/>
    <property type="match status" value="1"/>
</dbReference>
<evidence type="ECO:0000256" key="3">
    <source>
        <dbReference type="ARBA" id="ARBA00022827"/>
    </source>
</evidence>
<dbReference type="InterPro" id="IPR036188">
    <property type="entry name" value="FAD/NAD-bd_sf"/>
</dbReference>
<evidence type="ECO:0000259" key="7">
    <source>
        <dbReference type="Pfam" id="PF02852"/>
    </source>
</evidence>
<dbReference type="Gene3D" id="3.50.50.60">
    <property type="entry name" value="FAD/NAD(P)-binding domain"/>
    <property type="match status" value="2"/>
</dbReference>
<comment type="caution">
    <text evidence="9">The sequence shown here is derived from an EMBL/GenBank/DDBJ whole genome shotgun (WGS) entry which is preliminary data.</text>
</comment>
<evidence type="ECO:0000313" key="10">
    <source>
        <dbReference type="Proteomes" id="UP000727993"/>
    </source>
</evidence>
<dbReference type="GO" id="GO:0050660">
    <property type="term" value="F:flavin adenine dinucleotide binding"/>
    <property type="evidence" value="ECO:0007669"/>
    <property type="project" value="TreeGrafter"/>
</dbReference>
<feature type="binding site" evidence="6">
    <location>
        <begin position="178"/>
        <end position="185"/>
    </location>
    <ligand>
        <name>NAD(+)</name>
        <dbReference type="ChEBI" id="CHEBI:57540"/>
    </ligand>
</feature>
<keyword evidence="4" id="KW-0560">Oxidoreductase</keyword>
<feature type="binding site" evidence="6">
    <location>
        <position position="112"/>
    </location>
    <ligand>
        <name>FAD</name>
        <dbReference type="ChEBI" id="CHEBI:57692"/>
    </ligand>
</feature>
<organism evidence="9 10">
    <name type="scientific">Candidatus Neomicrothrix subdominans</name>
    <dbReference type="NCBI Taxonomy" id="2954438"/>
    <lineage>
        <taxon>Bacteria</taxon>
        <taxon>Bacillati</taxon>
        <taxon>Actinomycetota</taxon>
        <taxon>Acidimicrobiia</taxon>
        <taxon>Acidimicrobiales</taxon>
        <taxon>Microthrixaceae</taxon>
        <taxon>Candidatus Neomicrothrix</taxon>
    </lineage>
</organism>
<name>A0A936NCT8_9ACTN</name>